<dbReference type="InterPro" id="IPR008635">
    <property type="entry name" value="Coiled_stalk_dom"/>
</dbReference>
<reference evidence="13" key="1">
    <citation type="submission" date="2021-02" db="EMBL/GenBank/DDBJ databases">
        <title>Infant gut strain persistence is associated with maternal origin, phylogeny, and functional potential including surface adhesion and iron acquisition.</title>
        <authorList>
            <person name="Lou Y.C."/>
        </authorList>
    </citation>
    <scope>NUCLEOTIDE SEQUENCE</scope>
    <source>
        <strain evidence="13">L3_106_000M1_dasL3_106_000M1_concoct_15</strain>
    </source>
</reference>
<evidence type="ECO:0000259" key="12">
    <source>
        <dbReference type="Pfam" id="PF05662"/>
    </source>
</evidence>
<keyword evidence="8" id="KW-0653">Protein transport</keyword>
<comment type="subcellular location">
    <subcellularLocation>
        <location evidence="2">Cell outer membrane</location>
    </subcellularLocation>
    <subcellularLocation>
        <location evidence="1">Cell surface</location>
    </subcellularLocation>
</comment>
<dbReference type="InterPro" id="IPR045584">
    <property type="entry name" value="Pilin-like"/>
</dbReference>
<protein>
    <submittedName>
        <fullName evidence="13">YadA-like family protein</fullName>
    </submittedName>
</protein>
<dbReference type="Pfam" id="PF03895">
    <property type="entry name" value="YadA_anchor"/>
    <property type="match status" value="1"/>
</dbReference>
<dbReference type="Gene3D" id="3.30.1300.30">
    <property type="entry name" value="GSPII I/J protein-like"/>
    <property type="match status" value="1"/>
</dbReference>
<dbReference type="GO" id="GO:0009279">
    <property type="term" value="C:cell outer membrane"/>
    <property type="evidence" value="ECO:0007669"/>
    <property type="project" value="UniProtKB-SubCell"/>
</dbReference>
<feature type="domain" description="Trimeric autotransporter adhesin YadA-like C-terminal membrane anchor" evidence="11">
    <location>
        <begin position="511"/>
        <end position="563"/>
    </location>
</feature>
<feature type="domain" description="Trimeric autotransporter adhesin YadA-like stalk" evidence="12">
    <location>
        <begin position="297"/>
        <end position="332"/>
    </location>
</feature>
<evidence type="ECO:0000259" key="11">
    <source>
        <dbReference type="Pfam" id="PF03895"/>
    </source>
</evidence>
<dbReference type="SUPFAM" id="SSF54523">
    <property type="entry name" value="Pili subunits"/>
    <property type="match status" value="1"/>
</dbReference>
<evidence type="ECO:0000256" key="2">
    <source>
        <dbReference type="ARBA" id="ARBA00004442"/>
    </source>
</evidence>
<dbReference type="GO" id="GO:0009986">
    <property type="term" value="C:cell surface"/>
    <property type="evidence" value="ECO:0007669"/>
    <property type="project" value="UniProtKB-SubCell"/>
</dbReference>
<evidence type="ECO:0000313" key="13">
    <source>
        <dbReference type="EMBL" id="MBS5518924.1"/>
    </source>
</evidence>
<keyword evidence="4" id="KW-0813">Transport</keyword>
<dbReference type="InterPro" id="IPR011049">
    <property type="entry name" value="Serralysin-like_metalloprot_C"/>
</dbReference>
<feature type="domain" description="Trimeric autotransporter adhesin YadA-like stalk" evidence="12">
    <location>
        <begin position="449"/>
        <end position="479"/>
    </location>
</feature>
<evidence type="ECO:0000256" key="8">
    <source>
        <dbReference type="ARBA" id="ARBA00022927"/>
    </source>
</evidence>
<dbReference type="Pfam" id="PF05662">
    <property type="entry name" value="YadA_stalk"/>
    <property type="match status" value="2"/>
</dbReference>
<evidence type="ECO:0000256" key="9">
    <source>
        <dbReference type="ARBA" id="ARBA00023136"/>
    </source>
</evidence>
<evidence type="ECO:0000256" key="4">
    <source>
        <dbReference type="ARBA" id="ARBA00022448"/>
    </source>
</evidence>
<keyword evidence="10" id="KW-0998">Cell outer membrane</keyword>
<keyword evidence="5" id="KW-1134">Transmembrane beta strand</keyword>
<dbReference type="Gene3D" id="2.20.70.140">
    <property type="match status" value="1"/>
</dbReference>
<organism evidence="13 14">
    <name type="scientific">Acidaminococcus intestini</name>
    <dbReference type="NCBI Taxonomy" id="187327"/>
    <lineage>
        <taxon>Bacteria</taxon>
        <taxon>Bacillati</taxon>
        <taxon>Bacillota</taxon>
        <taxon>Negativicutes</taxon>
        <taxon>Acidaminococcales</taxon>
        <taxon>Acidaminococcaceae</taxon>
        <taxon>Acidaminococcus</taxon>
    </lineage>
</organism>
<dbReference type="GO" id="GO:0015031">
    <property type="term" value="P:protein transport"/>
    <property type="evidence" value="ECO:0007669"/>
    <property type="project" value="UniProtKB-KW"/>
</dbReference>
<dbReference type="EMBL" id="JAGZCZ010000001">
    <property type="protein sequence ID" value="MBS5518924.1"/>
    <property type="molecule type" value="Genomic_DNA"/>
</dbReference>
<name>A0A943EJ36_9FIRM</name>
<evidence type="ECO:0000313" key="14">
    <source>
        <dbReference type="Proteomes" id="UP000754226"/>
    </source>
</evidence>
<dbReference type="InterPro" id="IPR005594">
    <property type="entry name" value="YadA_C"/>
</dbReference>
<keyword evidence="6" id="KW-0812">Transmembrane</keyword>
<accession>A0A943EJ36</accession>
<evidence type="ECO:0000256" key="6">
    <source>
        <dbReference type="ARBA" id="ARBA00022692"/>
    </source>
</evidence>
<keyword evidence="7" id="KW-0732">Signal</keyword>
<comment type="caution">
    <text evidence="13">The sequence shown here is derived from an EMBL/GenBank/DDBJ whole genome shotgun (WGS) entry which is preliminary data.</text>
</comment>
<keyword evidence="9" id="KW-0472">Membrane</keyword>
<evidence type="ECO:0000256" key="1">
    <source>
        <dbReference type="ARBA" id="ARBA00004241"/>
    </source>
</evidence>
<proteinExistence type="inferred from homology"/>
<sequence>MMASILGTNRKISGFATSIQGTYNEAKDAMGAHIIGAGNEVQHSYFGDLIDDKSAIGGLVFTNYAGSTYFMEGRTDVPVEDAQKAMQDLAAYGGGGVSVLGNANKTDYAIRSQILGTANELTGTEEAFSVNNTVSGFMNKGTNLKQTTLVGTGNILETSEDNVVVGDYHELKNGKHNVILGSRESEEATLTKTATGMMGEVQYEVKVQKAKKAHKDDLENAVFLGYNTDVTENDGVALGSFSVADRGVDEDYGFSYEASDASAPVLRAANTDYVWKPTLAAVSVGGPDSDGNINTRRITYVAAGLADTDAVNVAQLRAATANSGSSISLVAGDGIKLEKDSTGNWTISTNFKDSGSDKVTYEEKTDSTAATDAGRLAVIETKLTADDKGETKLAKDGKLGIMGSENIATTISGSNVNVALKDNISVSKISIKNGGPTISSTGIDMNNQKITNVADGEVSPTSKDAINGSQLYEATKDVRDVSSRIERLGDRVDKVGAHAAALAALHPLDFDRDNKLDFAAGTGSYRGNTALAIGAFYRPDNRTMLSLGGSTGGGENMWNFGVSVKLGRVSEYEGVSKAQLIVENEELKRNDAIQDQKIQELMKIVAELQQKVK</sequence>
<dbReference type="AlphaFoldDB" id="A0A943EJ36"/>
<evidence type="ECO:0000256" key="10">
    <source>
        <dbReference type="ARBA" id="ARBA00023237"/>
    </source>
</evidence>
<dbReference type="Gene3D" id="2.150.10.10">
    <property type="entry name" value="Serralysin-like metalloprotease, C-terminal"/>
    <property type="match status" value="1"/>
</dbReference>
<dbReference type="Proteomes" id="UP000754226">
    <property type="component" value="Unassembled WGS sequence"/>
</dbReference>
<dbReference type="SUPFAM" id="SSF101967">
    <property type="entry name" value="Adhesin YadA, collagen-binding domain"/>
    <property type="match status" value="2"/>
</dbReference>
<evidence type="ECO:0000256" key="7">
    <source>
        <dbReference type="ARBA" id="ARBA00022729"/>
    </source>
</evidence>
<gene>
    <name evidence="13" type="ORF">KHX13_01055</name>
</gene>
<evidence type="ECO:0000256" key="3">
    <source>
        <dbReference type="ARBA" id="ARBA00005848"/>
    </source>
</evidence>
<comment type="similarity">
    <text evidence="3">Belongs to the autotransporter-2 (AT-2) (TC 1.B.40) family.</text>
</comment>
<evidence type="ECO:0000256" key="5">
    <source>
        <dbReference type="ARBA" id="ARBA00022452"/>
    </source>
</evidence>